<dbReference type="GeneID" id="106465102"/>
<evidence type="ECO:0000313" key="6">
    <source>
        <dbReference type="Proteomes" id="UP000694941"/>
    </source>
</evidence>
<evidence type="ECO:0000256" key="4">
    <source>
        <dbReference type="ARBA" id="ARBA00023242"/>
    </source>
</evidence>
<dbReference type="InterPro" id="IPR001494">
    <property type="entry name" value="Importin-beta_N"/>
</dbReference>
<proteinExistence type="inferred from homology"/>
<dbReference type="PANTHER" id="PTHR10997:SF7">
    <property type="entry name" value="IMPORTIN-11"/>
    <property type="match status" value="1"/>
</dbReference>
<reference evidence="7" key="1">
    <citation type="submission" date="2025-08" db="UniProtKB">
        <authorList>
            <consortium name="RefSeq"/>
        </authorList>
    </citation>
    <scope>IDENTIFICATION</scope>
    <source>
        <tissue evidence="7">Muscle</tissue>
    </source>
</reference>
<dbReference type="Proteomes" id="UP000694941">
    <property type="component" value="Unplaced"/>
</dbReference>
<dbReference type="PANTHER" id="PTHR10997">
    <property type="entry name" value="IMPORTIN-7, 8, 11"/>
    <property type="match status" value="1"/>
</dbReference>
<accession>A0ABM1BF59</accession>
<keyword evidence="6" id="KW-1185">Reference proteome</keyword>
<dbReference type="PROSITE" id="PS50166">
    <property type="entry name" value="IMPORTIN_B_NT"/>
    <property type="match status" value="1"/>
</dbReference>
<dbReference type="RefSeq" id="XP_013780751.1">
    <property type="nucleotide sequence ID" value="XM_013925297.2"/>
</dbReference>
<dbReference type="InterPro" id="IPR016024">
    <property type="entry name" value="ARM-type_fold"/>
</dbReference>
<dbReference type="SMART" id="SM00913">
    <property type="entry name" value="IBN_N"/>
    <property type="match status" value="1"/>
</dbReference>
<evidence type="ECO:0000259" key="5">
    <source>
        <dbReference type="PROSITE" id="PS50166"/>
    </source>
</evidence>
<evidence type="ECO:0000256" key="2">
    <source>
        <dbReference type="ARBA" id="ARBA00007991"/>
    </source>
</evidence>
<evidence type="ECO:0000313" key="7">
    <source>
        <dbReference type="RefSeq" id="XP_013780751.1"/>
    </source>
</evidence>
<dbReference type="InterPro" id="IPR058669">
    <property type="entry name" value="TPR_IPO7/11-like"/>
</dbReference>
<protein>
    <submittedName>
        <fullName evidence="7">Importin-11-like</fullName>
    </submittedName>
</protein>
<keyword evidence="4" id="KW-0539">Nucleus</keyword>
<sequence>MNPEFTALVLNTLRNASNQDAQLLKPAEQQLRLWETQPGFYSTLLAIFSNYEIEVNVRWLAVLYFKNGVDRYWRRNAPNAISEEEKTVLRQNLLSNFSEPVHQLAVQLAVLIAKIARFDCPKEWQELLPRVLEAVRNKDELYQERALLTLYHVVKALSSKRLAADRRMFYDLTLNIFNYILYLWDNHTQQILHLISQKDFNLSASLEKSLLSLRVLRKLIVHGMKSPHEVEDAVRFMSLVFHRIPEFLHCRKAVEDRNNLRELIQKSLIVLTKALHDVLELHPFSFVQFIRSSLDCTVSLCFTPAGEGLLFERFRVQCLNLIKGILFCPEYKPAKVIEETKEPATLEAHRIKMEFFTYSTLTEICRRLLTNYFLLTEEDLDSWDNDPEEFATDEGGETWKFSLRPCTEVLFLTLFHEFRQTLTPLILDMVQKVTREPATEDMRSILQKDAVYNAVGLAAFELFDDIDFDNWFLEVLLQELKLKTSSYRIIRRRVTWLIGQWVGVKLSPELRPILYEALLPLLDEQEDLVVRLAAANTLKYNNVKLFLFFLQYLESSVGLLYTLLEQANECDTKMTVLHVLSFIIERVGSQIRPHAAALVRYLPHLWDMSSHHNMLRCAIISTLVHLVQGLGTLSEKLQSFLLPVIAHSTDVNEPPHVYLLEDGLDLWWAVIENSPGSSPDLLQLAGSIFPLLELGSENLRTCLHIVQGYILLAPQEFLQNYGQNLVSSCCSMITDIRPEGMVLVMRCVEVVLRVFPEEGSDLFHPLLSTVLSSLLQNEDFPMVASMYLSLLARVILHNQRVFAKLLQDKASEKGQQTEEVLSSMLDIWLEKMPLVHPVERRKLLGLALTSMITSNVVVIHDRFCGLLLAVNEVLNDIIRTDDPEAMIDSLVLTNSDELHQDHDEETEHDKRKRELSIHDPVHTVALREYLCTQMNAIQQSLGQSTFEQLMSTVDAETLQQLKEYIRA</sequence>
<organism evidence="6 7">
    <name type="scientific">Limulus polyphemus</name>
    <name type="common">Atlantic horseshoe crab</name>
    <dbReference type="NCBI Taxonomy" id="6850"/>
    <lineage>
        <taxon>Eukaryota</taxon>
        <taxon>Metazoa</taxon>
        <taxon>Ecdysozoa</taxon>
        <taxon>Arthropoda</taxon>
        <taxon>Chelicerata</taxon>
        <taxon>Merostomata</taxon>
        <taxon>Xiphosura</taxon>
        <taxon>Limulidae</taxon>
        <taxon>Limulus</taxon>
    </lineage>
</organism>
<dbReference type="Pfam" id="PF25758">
    <property type="entry name" value="TPR_IPO11"/>
    <property type="match status" value="1"/>
</dbReference>
<dbReference type="Pfam" id="PF03810">
    <property type="entry name" value="IBN_N"/>
    <property type="match status" value="1"/>
</dbReference>
<keyword evidence="3" id="KW-0813">Transport</keyword>
<feature type="domain" description="Importin N-terminal" evidence="5">
    <location>
        <begin position="27"/>
        <end position="99"/>
    </location>
</feature>
<comment type="similarity">
    <text evidence="2">Belongs to the importin beta family.</text>
</comment>
<evidence type="ECO:0000256" key="3">
    <source>
        <dbReference type="ARBA" id="ARBA00022448"/>
    </source>
</evidence>
<dbReference type="Gene3D" id="1.25.10.10">
    <property type="entry name" value="Leucine-rich Repeat Variant"/>
    <property type="match status" value="1"/>
</dbReference>
<evidence type="ECO:0000256" key="1">
    <source>
        <dbReference type="ARBA" id="ARBA00004123"/>
    </source>
</evidence>
<name>A0ABM1BF59_LIMPO</name>
<gene>
    <name evidence="7" type="primary">LOC106465102</name>
</gene>
<dbReference type="SUPFAM" id="SSF48371">
    <property type="entry name" value="ARM repeat"/>
    <property type="match status" value="1"/>
</dbReference>
<dbReference type="InterPro" id="IPR011989">
    <property type="entry name" value="ARM-like"/>
</dbReference>
<comment type="subcellular location">
    <subcellularLocation>
        <location evidence="1">Nucleus</location>
    </subcellularLocation>
</comment>